<evidence type="ECO:0008006" key="3">
    <source>
        <dbReference type="Google" id="ProtNLM"/>
    </source>
</evidence>
<reference evidence="1 2" key="1">
    <citation type="submission" date="2018-08" db="EMBL/GenBank/DDBJ databases">
        <title>A genome reference for cultivated species of the human gut microbiota.</title>
        <authorList>
            <person name="Zou Y."/>
            <person name="Xue W."/>
            <person name="Luo G."/>
        </authorList>
    </citation>
    <scope>NUCLEOTIDE SEQUENCE [LARGE SCALE GENOMIC DNA]</scope>
    <source>
        <strain evidence="1 2">AF10-17</strain>
    </source>
</reference>
<dbReference type="Gene3D" id="3.30.565.10">
    <property type="entry name" value="Histidine kinase-like ATPase, C-terminal domain"/>
    <property type="match status" value="1"/>
</dbReference>
<dbReference type="RefSeq" id="WP_147468790.1">
    <property type="nucleotide sequence ID" value="NZ_QSAV01000046.1"/>
</dbReference>
<dbReference type="InterPro" id="IPR036890">
    <property type="entry name" value="HATPase_C_sf"/>
</dbReference>
<accession>A0AA92U7A2</accession>
<evidence type="ECO:0000313" key="2">
    <source>
        <dbReference type="Proteomes" id="UP000285776"/>
    </source>
</evidence>
<proteinExistence type="predicted"/>
<organism evidence="1 2">
    <name type="scientific">Segatella copri</name>
    <dbReference type="NCBI Taxonomy" id="165179"/>
    <lineage>
        <taxon>Bacteria</taxon>
        <taxon>Pseudomonadati</taxon>
        <taxon>Bacteroidota</taxon>
        <taxon>Bacteroidia</taxon>
        <taxon>Bacteroidales</taxon>
        <taxon>Prevotellaceae</taxon>
        <taxon>Segatella</taxon>
    </lineage>
</organism>
<dbReference type="Proteomes" id="UP000285776">
    <property type="component" value="Unassembled WGS sequence"/>
</dbReference>
<name>A0AA92U7A2_9BACT</name>
<gene>
    <name evidence="1" type="ORF">DWV53_12210</name>
</gene>
<comment type="caution">
    <text evidence="1">The sequence shown here is derived from an EMBL/GenBank/DDBJ whole genome shotgun (WGS) entry which is preliminary data.</text>
</comment>
<evidence type="ECO:0000313" key="1">
    <source>
        <dbReference type="EMBL" id="RGW76300.1"/>
    </source>
</evidence>
<dbReference type="SUPFAM" id="SSF55874">
    <property type="entry name" value="ATPase domain of HSP90 chaperone/DNA topoisomerase II/histidine kinase"/>
    <property type="match status" value="1"/>
</dbReference>
<sequence length="1333" mass="152705">MSTIKTEIAPPSVIKGSYEKLLRKMYISNVAKRLRQLNQPSDVDRKRWVWELIQNAKDTIVSDPTRNQINVRIEIEGDIVRFRHDGNPFTSDARFGLLYKYSEDKENSESTGRFGTGFLTTHCLSKVVTIESNMYSNDEKTELCGFRVTMYRDGQIEKELLEGLDKMEESQKYYGDLFEWTTFTYHVSTDSGRRAIQLGIENFYKHITQTMLFCKELASIELNDNGKITNIIRRPIEEVAPNVMSAIFEIHGETTSIRRFLYSSYHEYNKELSDRYRADREIRIDAAIEVDENNCIVSHAGNTSHFCVLPLVGIETQLEEPIILNSPDFEPDEERQSLLLSGQNWDEEHNNISEVGINQIIYSKVYSLYDNLVSYLSSNSYGKLYLLANGLKKAKEHDKLDEKWYSENVIKNYRDVLLKYPVVESYANKELKKLADCIFVKESKNENDVFSLLTSLYPDKLIKDNLEWSQFVWEEGLDIWNTKDLCKNIEEKNNWNNITLEEGVAVTDWYNKFLTHVQTYDERCLKKYALLPNMNGELKKIDAENFKQGEKVSAFIIDLLVKLGKDVKPILLHSDVTAVSLDSKYNSQSYSADLNRLAKNIIDDGNQTTKVSRLMPLISIIPNAEEKYSSEFRNQRKRFYEICTSLYSITDAVSITDNSILDAAWKEVDTWFVSRVLNSLKSLGALSKLPSGLDAKWLNDALLALNIQITNLDAFEVLPNQEGNFCAHKNLYKDAGVPEELKNDIFKSADLNYKEILLHKDIDASAFSVNQNKTITSFAADLKSKFATTNSYVYGNYFREKYHYKPQDVLDKIALYVVSLLPKDKDSELYKYQRDIFDVSKEILPSQTNFEGDISFDSSDLWLSANEYVCSQIEEAISSMGTLDAINTSLGKVGEVKIWEILNKYYRFLSHANISYSHLSIFPNQNGVLKSFCDLNKDGGNIGDLLKNIISLLVDPETDYRNILMDSRSCLQPQSVIGAINAYKLIDDKVYEYYQLPAKWEDDNYINAVHELIEVWKEQSGQFNETSFPKTKPIEDSIVLNVVWKKEKRELLMNVSSKLTDEQIQIIIENSAQIGGLTDKVKQLEDENEILKSQLAAMGMINEPNPEDKDSDDYNVNNLSDIIIPIDIESVSESGEPCTITVAEPQYAGLSAEEMRDNLLQAKTDVKLYLEEKGYRFTKGICEDAWCNIYGVLDPTGREVPIVVHSYKSRRRAFSLNTSDWEQLSKDGSMLWVVTHDGPQCVPFYALPRDTNTIAITFSPENMQYKNRCIALAETLKYFKGLHFNFGTTIGYNKTPEPFNNPNEELKLAMRDMHDLPAQTLPASIGAEEESLL</sequence>
<dbReference type="NCBIfam" id="NF047352">
    <property type="entry name" value="P_loop_sacsin"/>
    <property type="match status" value="1"/>
</dbReference>
<protein>
    <recommendedName>
        <fullName evidence="3">ATP-binding protein</fullName>
    </recommendedName>
</protein>
<dbReference type="EMBL" id="QSAV01000046">
    <property type="protein sequence ID" value="RGW76300.1"/>
    <property type="molecule type" value="Genomic_DNA"/>
</dbReference>